<dbReference type="Proteomes" id="UP000063308">
    <property type="component" value="Chromosome"/>
</dbReference>
<evidence type="ECO:0000313" key="2">
    <source>
        <dbReference type="EMBL" id="BAR60840.1"/>
    </source>
</evidence>
<dbReference type="InterPro" id="IPR010657">
    <property type="entry name" value="ImpA_N"/>
</dbReference>
<dbReference type="AlphaFoldDB" id="A0A0E3VWF9"/>
<dbReference type="InterPro" id="IPR017740">
    <property type="entry name" value="TssA-like"/>
</dbReference>
<feature type="domain" description="ImpA N-terminal" evidence="1">
    <location>
        <begin position="18"/>
        <end position="146"/>
    </location>
</feature>
<evidence type="ECO:0000259" key="1">
    <source>
        <dbReference type="Pfam" id="PF06812"/>
    </source>
</evidence>
<reference evidence="2 3" key="1">
    <citation type="submission" date="2014-11" db="EMBL/GenBank/DDBJ databases">
        <title>Symbiosis island explosion on the genome of extra-slow-growing strains of soybean bradyrhizobia with massive insertion sequences.</title>
        <authorList>
            <person name="Iida T."/>
            <person name="Minamisawa K."/>
        </authorList>
    </citation>
    <scope>NUCLEOTIDE SEQUENCE [LARGE SCALE GENOMIC DNA]</scope>
    <source>
        <strain evidence="2 3">NK6</strain>
    </source>
</reference>
<dbReference type="Pfam" id="PF06812">
    <property type="entry name" value="ImpA_N"/>
    <property type="match status" value="1"/>
</dbReference>
<gene>
    <name evidence="2" type="ORF">NK6_7689</name>
</gene>
<dbReference type="PANTHER" id="PTHR37951:SF1">
    <property type="entry name" value="TYPE VI SECRETION SYSTEM COMPONENT TSSA1"/>
    <property type="match status" value="1"/>
</dbReference>
<protein>
    <recommendedName>
        <fullName evidence="1">ImpA N-terminal domain-containing protein</fullName>
    </recommendedName>
</protein>
<accession>A0A0E3VWF9</accession>
<name>A0A0E3VWF9_9BRAD</name>
<dbReference type="PANTHER" id="PTHR37951">
    <property type="entry name" value="CYTOPLASMIC PROTEIN-RELATED"/>
    <property type="match status" value="1"/>
</dbReference>
<evidence type="ECO:0000313" key="3">
    <source>
        <dbReference type="Proteomes" id="UP000063308"/>
    </source>
</evidence>
<dbReference type="EMBL" id="AP014685">
    <property type="protein sequence ID" value="BAR60840.1"/>
    <property type="molecule type" value="Genomic_DNA"/>
</dbReference>
<organism evidence="2 3">
    <name type="scientific">Bradyrhizobium diazoefficiens</name>
    <dbReference type="NCBI Taxonomy" id="1355477"/>
    <lineage>
        <taxon>Bacteria</taxon>
        <taxon>Pseudomonadati</taxon>
        <taxon>Pseudomonadota</taxon>
        <taxon>Alphaproteobacteria</taxon>
        <taxon>Hyphomicrobiales</taxon>
        <taxon>Nitrobacteraceae</taxon>
        <taxon>Bradyrhizobium</taxon>
    </lineage>
</organism>
<sequence length="446" mass="48131">MTEQMDDRRMLDVASLTHPVAADDPCGPDLDAIGDIQYLNFFAGAESLLPMSFFEVVNANGERGRFDPKAVDFAGQFAAAQPLLERTRDLRLNLLLAKFSILNRDLDGFLCCLKATNFLLREQWEAVHPKGEDGDYALRAVTVEAIDVFPTVINPLQFLPLIENRRHGNLNYRAYQVAMGEIPAGDADADGPDLAAIERIVSETDLDTLKATSARCSAVAAEIAGIKQTWHEKLNAGQPISLDRLSGLVNGMAAWLAGLVALRDPAAIAATAEDVGPVDTQAPSDTSGVVTSSAQASAALAAAADYFARMEPSNPALLLVRQAQEMVGKSFIEVMRMLVPAHVESAAINIGRDKVFDLPIERMAELATSLSSTAESSAQDIVFSIENRAQALGLLTKVASFFRTAEPSSPIPFLVDRARDLAQRDFLSLLNDVLPEGALKTIDRSH</sequence>
<proteinExistence type="predicted"/>